<evidence type="ECO:0000313" key="4">
    <source>
        <dbReference type="Proteomes" id="UP000007799"/>
    </source>
</evidence>
<dbReference type="InterPro" id="IPR051707">
    <property type="entry name" value="PI-Interact_SigTrans_Reg"/>
</dbReference>
<evidence type="ECO:0000256" key="1">
    <source>
        <dbReference type="SAM" id="MobiDB-lite"/>
    </source>
</evidence>
<dbReference type="PANTHER" id="PTHR14336">
    <property type="entry name" value="TANDEM PH DOMAIN CONTAINING PROTEIN"/>
    <property type="match status" value="1"/>
</dbReference>
<name>F2UE48_SALR5</name>
<dbReference type="SUPFAM" id="SSF50729">
    <property type="entry name" value="PH domain-like"/>
    <property type="match status" value="1"/>
</dbReference>
<dbReference type="InterPro" id="IPR001849">
    <property type="entry name" value="PH_domain"/>
</dbReference>
<feature type="compositionally biased region" description="Acidic residues" evidence="1">
    <location>
        <begin position="54"/>
        <end position="65"/>
    </location>
</feature>
<dbReference type="RefSeq" id="XP_004992543.1">
    <property type="nucleotide sequence ID" value="XM_004992486.1"/>
</dbReference>
<dbReference type="EMBL" id="GL832970">
    <property type="protein sequence ID" value="EGD74898.1"/>
    <property type="molecule type" value="Genomic_DNA"/>
</dbReference>
<feature type="compositionally biased region" description="Low complexity" evidence="1">
    <location>
        <begin position="88"/>
        <end position="105"/>
    </location>
</feature>
<dbReference type="PANTHER" id="PTHR14336:SF8">
    <property type="entry name" value="PROTEIN OPY1"/>
    <property type="match status" value="1"/>
</dbReference>
<proteinExistence type="predicted"/>
<accession>F2UE48</accession>
<gene>
    <name evidence="3" type="ORF">PTSG_07126</name>
</gene>
<feature type="compositionally biased region" description="Polar residues" evidence="1">
    <location>
        <begin position="69"/>
        <end position="80"/>
    </location>
</feature>
<evidence type="ECO:0000313" key="3">
    <source>
        <dbReference type="EMBL" id="EGD74898.1"/>
    </source>
</evidence>
<dbReference type="Pfam" id="PF00169">
    <property type="entry name" value="PH"/>
    <property type="match status" value="1"/>
</dbReference>
<dbReference type="OrthoDB" id="6108017at2759"/>
<dbReference type="AlphaFoldDB" id="F2UE48"/>
<feature type="domain" description="PH" evidence="2">
    <location>
        <begin position="127"/>
        <end position="231"/>
    </location>
</feature>
<feature type="region of interest" description="Disordered" evidence="1">
    <location>
        <begin position="1"/>
        <end position="110"/>
    </location>
</feature>
<dbReference type="InParanoid" id="F2UE48"/>
<protein>
    <recommendedName>
        <fullName evidence="2">PH domain-containing protein</fullName>
    </recommendedName>
</protein>
<keyword evidence="4" id="KW-1185">Reference proteome</keyword>
<dbReference type="Proteomes" id="UP000007799">
    <property type="component" value="Unassembled WGS sequence"/>
</dbReference>
<reference evidence="3" key="1">
    <citation type="submission" date="2009-08" db="EMBL/GenBank/DDBJ databases">
        <title>Annotation of Salpingoeca rosetta.</title>
        <authorList>
            <consortium name="The Broad Institute Genome Sequencing Platform"/>
            <person name="Russ C."/>
            <person name="Cuomo C."/>
            <person name="Burger G."/>
            <person name="Gray M.W."/>
            <person name="Holland P.W.H."/>
            <person name="King N."/>
            <person name="Lang F.B.F."/>
            <person name="Roger A.J."/>
            <person name="Ruiz-Trillo I."/>
            <person name="Young S.K."/>
            <person name="Zeng Q."/>
            <person name="Gargeya S."/>
            <person name="Alvarado L."/>
            <person name="Berlin A."/>
            <person name="Chapman S.B."/>
            <person name="Chen Z."/>
            <person name="Freedman E."/>
            <person name="Gellesch M."/>
            <person name="Goldberg J."/>
            <person name="Griggs A."/>
            <person name="Gujja S."/>
            <person name="Heilman E."/>
            <person name="Heiman D."/>
            <person name="Howarth C."/>
            <person name="Mehta T."/>
            <person name="Neiman D."/>
            <person name="Pearson M."/>
            <person name="Roberts A."/>
            <person name="Saif S."/>
            <person name="Shea T."/>
            <person name="Shenoy N."/>
            <person name="Sisk P."/>
            <person name="Stolte C."/>
            <person name="Sykes S."/>
            <person name="White J."/>
            <person name="Yandava C."/>
            <person name="Haas B."/>
            <person name="Nusbaum C."/>
            <person name="Birren B."/>
        </authorList>
    </citation>
    <scope>NUCLEOTIDE SEQUENCE [LARGE SCALE GENOMIC DNA]</scope>
    <source>
        <strain evidence="3">ATCC 50818</strain>
    </source>
</reference>
<dbReference type="PROSITE" id="PS50003">
    <property type="entry name" value="PH_DOMAIN"/>
    <property type="match status" value="1"/>
</dbReference>
<sequence length="239" mass="26408">MDEEVEETFGFGSSPFHLGNAGGVAQTEVEDQGSKNEEVRLRRRQPGVVAAVAADDDDASDEDHDQQDTTSDARSSSIHSRNMDVAGDTDSTLSAATTLSSSSSSKRQHDISLPTMQEVFLDVGIGQIRKAGWLRKRTGDSNDHNNVFARKAWKSRWFDLRDTILKYYKTAHPSPRDKPLAYINVGANCFVDYKPLSTRFAITTPKRTYFLQAASVAEASEWVGAITNCINTSELDMTH</sequence>
<dbReference type="Gene3D" id="2.30.29.30">
    <property type="entry name" value="Pleckstrin-homology domain (PH domain)/Phosphotyrosine-binding domain (PTB)"/>
    <property type="match status" value="1"/>
</dbReference>
<dbReference type="InterPro" id="IPR011993">
    <property type="entry name" value="PH-like_dom_sf"/>
</dbReference>
<dbReference type="KEGG" id="sre:PTSG_07126"/>
<dbReference type="GeneID" id="16073112"/>
<organism evidence="4">
    <name type="scientific">Salpingoeca rosetta (strain ATCC 50818 / BSB-021)</name>
    <dbReference type="NCBI Taxonomy" id="946362"/>
    <lineage>
        <taxon>Eukaryota</taxon>
        <taxon>Choanoflagellata</taxon>
        <taxon>Craspedida</taxon>
        <taxon>Salpingoecidae</taxon>
        <taxon>Salpingoeca</taxon>
    </lineage>
</organism>
<dbReference type="CDD" id="cd13296">
    <property type="entry name" value="PH2_MyoX"/>
    <property type="match status" value="1"/>
</dbReference>
<evidence type="ECO:0000259" key="2">
    <source>
        <dbReference type="PROSITE" id="PS50003"/>
    </source>
</evidence>
<dbReference type="SMART" id="SM00233">
    <property type="entry name" value="PH"/>
    <property type="match status" value="1"/>
</dbReference>